<feature type="region of interest" description="Disordered" evidence="1">
    <location>
        <begin position="535"/>
        <end position="600"/>
    </location>
</feature>
<keyword evidence="3" id="KW-1185">Reference proteome</keyword>
<feature type="compositionally biased region" description="Polar residues" evidence="1">
    <location>
        <begin position="577"/>
        <end position="600"/>
    </location>
</feature>
<proteinExistence type="predicted"/>
<reference evidence="2" key="1">
    <citation type="submission" date="2022-10" db="EMBL/GenBank/DDBJ databases">
        <title>Culturing micro-colonial fungi from biological soil crusts in the Mojave desert and describing Neophaeococcomyces mojavensis, and introducing the new genera and species Taxawa tesnikishii.</title>
        <authorList>
            <person name="Kurbessoian T."/>
            <person name="Stajich J.E."/>
        </authorList>
    </citation>
    <scope>NUCLEOTIDE SEQUENCE</scope>
    <source>
        <strain evidence="2">TK_35</strain>
    </source>
</reference>
<organism evidence="2 3">
    <name type="scientific">Knufia peltigerae</name>
    <dbReference type="NCBI Taxonomy" id="1002370"/>
    <lineage>
        <taxon>Eukaryota</taxon>
        <taxon>Fungi</taxon>
        <taxon>Dikarya</taxon>
        <taxon>Ascomycota</taxon>
        <taxon>Pezizomycotina</taxon>
        <taxon>Eurotiomycetes</taxon>
        <taxon>Chaetothyriomycetidae</taxon>
        <taxon>Chaetothyriales</taxon>
        <taxon>Trichomeriaceae</taxon>
        <taxon>Knufia</taxon>
    </lineage>
</organism>
<gene>
    <name evidence="2" type="ORF">H2204_011719</name>
</gene>
<dbReference type="InterPro" id="IPR022198">
    <property type="entry name" value="DUF3723"/>
</dbReference>
<evidence type="ECO:0000256" key="1">
    <source>
        <dbReference type="SAM" id="MobiDB-lite"/>
    </source>
</evidence>
<evidence type="ECO:0000313" key="2">
    <source>
        <dbReference type="EMBL" id="KAJ9621803.1"/>
    </source>
</evidence>
<feature type="compositionally biased region" description="Polar residues" evidence="1">
    <location>
        <begin position="545"/>
        <end position="560"/>
    </location>
</feature>
<protein>
    <submittedName>
        <fullName evidence="2">Uncharacterized protein</fullName>
    </submittedName>
</protein>
<comment type="caution">
    <text evidence="2">The sequence shown here is derived from an EMBL/GenBank/DDBJ whole genome shotgun (WGS) entry which is preliminary data.</text>
</comment>
<dbReference type="Pfam" id="PF12520">
    <property type="entry name" value="DUF3723"/>
    <property type="match status" value="2"/>
</dbReference>
<dbReference type="Proteomes" id="UP001172681">
    <property type="component" value="Unassembled WGS sequence"/>
</dbReference>
<sequence length="736" mass="83645">MDDHFDDDAIDSAQNELSHERHAKYYGTAKIPLDALDLDNGLDFNIDKRNVERLINIFEHNHVQRLKPDNYVNALVSRYDLERCLQLSHLSMATLLEDVNLPVIEVAEGVKFRLIHGQHRIRAARQFLDIEQGRWWSVELYDETLSDTNVVKQLIDREPAFRSALDELLPFIGVWASWELGALNRILPLHCSEESEKYLSKTRQVLDLITLGRAELRGLLDPSTMQCLETLSPGLSTADKDLVRTAMDDKRLFPLITDEVVRSQILEQLYTLQEPIYSLRTYLEDIKLVQLGFTSLQFLVPATKKQLRGTSVRSCLRNTHSRCRSNTVIPIQVSKDRFVSRLCPAEKVFKVKFFQLFLHCLREFHSLTRIAPRKYRGNRIVESNESSLWKLANLAHRLGFQSSKIDEIREHSPETQLVVNFLQSQWPHEEYIYPTDERYQFASEICTKMSQYPKRHPSNRESPVLSTDLIAQKPKAERYGRPVDSDYNVNRAFLYFDNIYASHGLSPARSLTSFAMVRFAMIAFFGDLTLPDYGESGPSDGPDFGTSSTADLTPPSNATLPNPPSDGRPVPAVAEGPSSTQTSHSAHVCLPTSSQPREPDVLNSTTMYPKNPDGAFTKLLPSIPLADYVQVHLQSALFEKIVLYLYADRHFTRFSKNAAGQKAFNECVQGLANKDNCFYVVKEGSRAIATHIRYLWSEAQEFSLVIIVKKCTPTPNGYYPRSKCSLGSLLGSLESM</sequence>
<name>A0AA39CSX8_9EURO</name>
<accession>A0AA39CSX8</accession>
<evidence type="ECO:0000313" key="3">
    <source>
        <dbReference type="Proteomes" id="UP001172681"/>
    </source>
</evidence>
<dbReference type="AlphaFoldDB" id="A0AA39CSX8"/>
<dbReference type="EMBL" id="JAPDRN010000112">
    <property type="protein sequence ID" value="KAJ9621803.1"/>
    <property type="molecule type" value="Genomic_DNA"/>
</dbReference>